<reference evidence="4" key="1">
    <citation type="journal article" date="2019" name="Int. J. Syst. Evol. Microbiol.">
        <title>The Global Catalogue of Microorganisms (GCM) 10K type strain sequencing project: providing services to taxonomists for standard genome sequencing and annotation.</title>
        <authorList>
            <consortium name="The Broad Institute Genomics Platform"/>
            <consortium name="The Broad Institute Genome Sequencing Center for Infectious Disease"/>
            <person name="Wu L."/>
            <person name="Ma J."/>
        </authorList>
    </citation>
    <scope>NUCLEOTIDE SEQUENCE [LARGE SCALE GENOMIC DNA]</scope>
    <source>
        <strain evidence="4">CCM 8391</strain>
    </source>
</reference>
<accession>A0ABW1J6K8</accession>
<evidence type="ECO:0000313" key="4">
    <source>
        <dbReference type="Proteomes" id="UP001596302"/>
    </source>
</evidence>
<dbReference type="RefSeq" id="WP_379587225.1">
    <property type="nucleotide sequence ID" value="NZ_JBHSQW010000041.1"/>
</dbReference>
<name>A0ABW1J6K8_9PSEU</name>
<feature type="domain" description="Hemerythrin-like" evidence="1">
    <location>
        <begin position="16"/>
        <end position="141"/>
    </location>
</feature>
<protein>
    <submittedName>
        <fullName evidence="3">DUF2249 domain-containing protein</fullName>
    </submittedName>
</protein>
<evidence type="ECO:0000313" key="3">
    <source>
        <dbReference type="EMBL" id="MFC5996508.1"/>
    </source>
</evidence>
<evidence type="ECO:0000259" key="2">
    <source>
        <dbReference type="Pfam" id="PF10006"/>
    </source>
</evidence>
<comment type="caution">
    <text evidence="3">The sequence shown here is derived from an EMBL/GenBank/DDBJ whole genome shotgun (WGS) entry which is preliminary data.</text>
</comment>
<sequence length="259" mass="27283">MNNVVIASNEADAAAVTAVEQHHAELAGALDIRVEALLTSLAGGDASAAEQARRDLAGWCNRELVPHALAEEKALYPAAGKTVQGRLLVDAMLDEHRVITGLVEDVSTASDLLRAGAAAHALRVLFGVHLTKENEQILPLLAAAHDVSVTELLAGMRELLGAQAEVHHGGHGGHDCGCGEVDGPGYPELDARAIPHAIRHATIFGALDGVRRGGGLVLVAPHDPLPLLAQIEKRTPGTFAVEYLERGPEAWRLQFVRSA</sequence>
<dbReference type="InterPro" id="IPR018720">
    <property type="entry name" value="DUF2249"/>
</dbReference>
<proteinExistence type="predicted"/>
<organism evidence="3 4">
    <name type="scientific">Pseudonocardia hispaniensis</name>
    <dbReference type="NCBI Taxonomy" id="904933"/>
    <lineage>
        <taxon>Bacteria</taxon>
        <taxon>Bacillati</taxon>
        <taxon>Actinomycetota</taxon>
        <taxon>Actinomycetes</taxon>
        <taxon>Pseudonocardiales</taxon>
        <taxon>Pseudonocardiaceae</taxon>
        <taxon>Pseudonocardia</taxon>
    </lineage>
</organism>
<feature type="domain" description="DUF2249" evidence="2">
    <location>
        <begin position="188"/>
        <end position="257"/>
    </location>
</feature>
<dbReference type="Pfam" id="PF01814">
    <property type="entry name" value="Hemerythrin"/>
    <property type="match status" value="1"/>
</dbReference>
<dbReference type="Proteomes" id="UP001596302">
    <property type="component" value="Unassembled WGS sequence"/>
</dbReference>
<dbReference type="Gene3D" id="1.20.120.520">
    <property type="entry name" value="nmb1532 protein domain like"/>
    <property type="match status" value="1"/>
</dbReference>
<dbReference type="InterPro" id="IPR012312">
    <property type="entry name" value="Hemerythrin-like"/>
</dbReference>
<gene>
    <name evidence="3" type="ORF">ACFQE5_20080</name>
</gene>
<dbReference type="Pfam" id="PF10006">
    <property type="entry name" value="DUF2249"/>
    <property type="match status" value="1"/>
</dbReference>
<evidence type="ECO:0000259" key="1">
    <source>
        <dbReference type="Pfam" id="PF01814"/>
    </source>
</evidence>
<dbReference type="EMBL" id="JBHSQW010000041">
    <property type="protein sequence ID" value="MFC5996508.1"/>
    <property type="molecule type" value="Genomic_DNA"/>
</dbReference>
<keyword evidence="4" id="KW-1185">Reference proteome</keyword>